<dbReference type="CDD" id="cd00303">
    <property type="entry name" value="retropepsin_like"/>
    <property type="match status" value="1"/>
</dbReference>
<evidence type="ECO:0008006" key="4">
    <source>
        <dbReference type="Google" id="ProtNLM"/>
    </source>
</evidence>
<sequence length="334" mass="37664">MISGKNYKGLDQQDDEEEEIVVEQESEATEEVQKEDGSAKAEVKITPRPFPSRLKNTKKKRKTKTLWISLERLRLPPKCKDPRVFTVPCKLGNLSVPQAMLDLGASINVLSYSLFKTIRVRPLKRIGVIIQLVDRSLVHPKGVLEDVLVQVNELIFPVDFYVLDTGDDDSPNSGSILLGRPFLKTARTKIDVYDGTLSMEFGGEVINFNIYDAMHYPDDVSALNFIDVIEPLFAKYFKIANHESLALVFHINLSINAAQYVVDKEVQEMAAHMDQLRKLRYGTQTLKLPISNSKLFPSVVQAPILELKTLPEHLKYAYLGERETLPIIIVGLGV</sequence>
<protein>
    <recommendedName>
        <fullName evidence="4">Aspartic peptidase DDI1-type domain-containing protein</fullName>
    </recommendedName>
</protein>
<proteinExistence type="predicted"/>
<name>A0A9R1UYY8_LACSA</name>
<evidence type="ECO:0000313" key="2">
    <source>
        <dbReference type="EMBL" id="KAJ0195348.1"/>
    </source>
</evidence>
<reference evidence="2 3" key="1">
    <citation type="journal article" date="2017" name="Nat. Commun.">
        <title>Genome assembly with in vitro proximity ligation data and whole-genome triplication in lettuce.</title>
        <authorList>
            <person name="Reyes-Chin-Wo S."/>
            <person name="Wang Z."/>
            <person name="Yang X."/>
            <person name="Kozik A."/>
            <person name="Arikit S."/>
            <person name="Song C."/>
            <person name="Xia L."/>
            <person name="Froenicke L."/>
            <person name="Lavelle D.O."/>
            <person name="Truco M.J."/>
            <person name="Xia R."/>
            <person name="Zhu S."/>
            <person name="Xu C."/>
            <person name="Xu H."/>
            <person name="Xu X."/>
            <person name="Cox K."/>
            <person name="Korf I."/>
            <person name="Meyers B.C."/>
            <person name="Michelmore R.W."/>
        </authorList>
    </citation>
    <scope>NUCLEOTIDE SEQUENCE [LARGE SCALE GENOMIC DNA]</scope>
    <source>
        <strain evidence="3">cv. Salinas</strain>
        <tissue evidence="2">Seedlings</tissue>
    </source>
</reference>
<dbReference type="SUPFAM" id="SSF50630">
    <property type="entry name" value="Acid proteases"/>
    <property type="match status" value="1"/>
</dbReference>
<keyword evidence="3" id="KW-1185">Reference proteome</keyword>
<dbReference type="Proteomes" id="UP000235145">
    <property type="component" value="Unassembled WGS sequence"/>
</dbReference>
<feature type="region of interest" description="Disordered" evidence="1">
    <location>
        <begin position="1"/>
        <end position="41"/>
    </location>
</feature>
<organism evidence="2 3">
    <name type="scientific">Lactuca sativa</name>
    <name type="common">Garden lettuce</name>
    <dbReference type="NCBI Taxonomy" id="4236"/>
    <lineage>
        <taxon>Eukaryota</taxon>
        <taxon>Viridiplantae</taxon>
        <taxon>Streptophyta</taxon>
        <taxon>Embryophyta</taxon>
        <taxon>Tracheophyta</taxon>
        <taxon>Spermatophyta</taxon>
        <taxon>Magnoliopsida</taxon>
        <taxon>eudicotyledons</taxon>
        <taxon>Gunneridae</taxon>
        <taxon>Pentapetalae</taxon>
        <taxon>asterids</taxon>
        <taxon>campanulids</taxon>
        <taxon>Asterales</taxon>
        <taxon>Asteraceae</taxon>
        <taxon>Cichorioideae</taxon>
        <taxon>Cichorieae</taxon>
        <taxon>Lactucinae</taxon>
        <taxon>Lactuca</taxon>
    </lineage>
</organism>
<feature type="compositionally biased region" description="Acidic residues" evidence="1">
    <location>
        <begin position="12"/>
        <end position="30"/>
    </location>
</feature>
<comment type="caution">
    <text evidence="2">The sequence shown here is derived from an EMBL/GenBank/DDBJ whole genome shotgun (WGS) entry which is preliminary data.</text>
</comment>
<dbReference type="PANTHER" id="PTHR33067:SF37">
    <property type="entry name" value="RETROTRANSPOSON GAG DOMAIN, ASPARTIC PEPTIDASE DOMAIN SUPERFAMILY"/>
    <property type="match status" value="1"/>
</dbReference>
<accession>A0A9R1UYY8</accession>
<dbReference type="PANTHER" id="PTHR33067">
    <property type="entry name" value="RNA-DIRECTED DNA POLYMERASE-RELATED"/>
    <property type="match status" value="1"/>
</dbReference>
<evidence type="ECO:0000313" key="3">
    <source>
        <dbReference type="Proteomes" id="UP000235145"/>
    </source>
</evidence>
<dbReference type="AlphaFoldDB" id="A0A9R1UYY8"/>
<feature type="compositionally biased region" description="Basic and acidic residues" evidence="1">
    <location>
        <begin position="31"/>
        <end position="41"/>
    </location>
</feature>
<gene>
    <name evidence="2" type="ORF">LSAT_V11C700386330</name>
</gene>
<dbReference type="Gene3D" id="2.40.70.10">
    <property type="entry name" value="Acid Proteases"/>
    <property type="match status" value="1"/>
</dbReference>
<dbReference type="EMBL" id="NBSK02000007">
    <property type="protein sequence ID" value="KAJ0195348.1"/>
    <property type="molecule type" value="Genomic_DNA"/>
</dbReference>
<evidence type="ECO:0000256" key="1">
    <source>
        <dbReference type="SAM" id="MobiDB-lite"/>
    </source>
</evidence>
<dbReference type="InterPro" id="IPR021109">
    <property type="entry name" value="Peptidase_aspartic_dom_sf"/>
</dbReference>